<dbReference type="RefSeq" id="WP_067853044.1">
    <property type="nucleotide sequence ID" value="NZ_CP011502.1"/>
</dbReference>
<keyword evidence="3" id="KW-1185">Reference proteome</keyword>
<dbReference type="PANTHER" id="PTHR36151:SF3">
    <property type="entry name" value="ER-BOUND OXYGENASE MPAB_MPAB'_RUBBER OXYGENASE CATALYTIC DOMAIN-CONTAINING PROTEIN"/>
    <property type="match status" value="1"/>
</dbReference>
<evidence type="ECO:0000259" key="1">
    <source>
        <dbReference type="Pfam" id="PF09995"/>
    </source>
</evidence>
<dbReference type="AlphaFoldDB" id="A0A0U4C505"/>
<dbReference type="KEGG" id="aer:AERYTH_00190"/>
<evidence type="ECO:0000313" key="2">
    <source>
        <dbReference type="EMBL" id="ALX03227.1"/>
    </source>
</evidence>
<dbReference type="InterPro" id="IPR018713">
    <property type="entry name" value="MPAB/Lcp_cat_dom"/>
</dbReference>
<dbReference type="OrthoDB" id="108890at2"/>
<dbReference type="Pfam" id="PF09995">
    <property type="entry name" value="MPAB_Lcp_cat"/>
    <property type="match status" value="1"/>
</dbReference>
<evidence type="ECO:0000313" key="3">
    <source>
        <dbReference type="Proteomes" id="UP000067689"/>
    </source>
</evidence>
<dbReference type="Proteomes" id="UP000067689">
    <property type="component" value="Chromosome"/>
</dbReference>
<name>A0A0U4C505_9ACTN</name>
<sequence>MDLDVRDRLGRMIFARVAGDEGPARRERIMFAPGPRRFGPDSAIATVHGDASMFVGGIRALLLQSLHPLAMAAVDQNSGFRGDPWGRLQRTSGFLAVTTFGTDADATRAIRGVRAVHETITGVAPDGRPYRASDPQLLRWVHVAEVDSFLRAHDRYGRRPLDTAGRDAYVAEAAVVARELGASDVPTTVAELDAALAAFRPELASTAAARRTARYLLVHPPVPLAVRVPYGVLAAAAVGLMPRWTRWPLRLPYLPVAEASAVRIGGEVVTRSIRWAMTPPERPPAS</sequence>
<dbReference type="PATRIC" id="fig|2041.4.peg.37"/>
<feature type="domain" description="ER-bound oxygenase mpaB/mpaB'/Rubber oxygenase catalytic" evidence="1">
    <location>
        <begin position="47"/>
        <end position="260"/>
    </location>
</feature>
<reference evidence="2 3" key="1">
    <citation type="journal article" date="1991" name="Int. J. Syst. Bacteriol.">
        <title>Description of the erythromycin-producing bacterium Arthrobacter sp. strain NRRL B-3381 as Aeromicrobium erythreum gen. nov., sp. nov.</title>
        <authorList>
            <person name="Miller E.S."/>
            <person name="Woese C.R."/>
            <person name="Brenner S."/>
        </authorList>
    </citation>
    <scope>NUCLEOTIDE SEQUENCE [LARGE SCALE GENOMIC DNA]</scope>
    <source>
        <strain evidence="2 3">AR18</strain>
    </source>
</reference>
<accession>A0A0U4C505</accession>
<dbReference type="PANTHER" id="PTHR36151">
    <property type="entry name" value="BLR2777 PROTEIN"/>
    <property type="match status" value="1"/>
</dbReference>
<dbReference type="EMBL" id="CP011502">
    <property type="protein sequence ID" value="ALX03227.1"/>
    <property type="molecule type" value="Genomic_DNA"/>
</dbReference>
<dbReference type="STRING" id="2041.AERYTH_00190"/>
<dbReference type="GO" id="GO:0016491">
    <property type="term" value="F:oxidoreductase activity"/>
    <property type="evidence" value="ECO:0007669"/>
    <property type="project" value="InterPro"/>
</dbReference>
<gene>
    <name evidence="2" type="ORF">AERYTH_00190</name>
</gene>
<proteinExistence type="predicted"/>
<organism evidence="2 3">
    <name type="scientific">Aeromicrobium erythreum</name>
    <dbReference type="NCBI Taxonomy" id="2041"/>
    <lineage>
        <taxon>Bacteria</taxon>
        <taxon>Bacillati</taxon>
        <taxon>Actinomycetota</taxon>
        <taxon>Actinomycetes</taxon>
        <taxon>Propionibacteriales</taxon>
        <taxon>Nocardioidaceae</taxon>
        <taxon>Aeromicrobium</taxon>
    </lineage>
</organism>
<protein>
    <recommendedName>
        <fullName evidence="1">ER-bound oxygenase mpaB/mpaB'/Rubber oxygenase catalytic domain-containing protein</fullName>
    </recommendedName>
</protein>